<accession>A0A2M4D4Z7</accession>
<evidence type="ECO:0000256" key="1">
    <source>
        <dbReference type="SAM" id="Phobius"/>
    </source>
</evidence>
<feature type="transmembrane region" description="Helical" evidence="1">
    <location>
        <begin position="7"/>
        <end position="28"/>
    </location>
</feature>
<name>A0A2M4D4Z7_ANODA</name>
<keyword evidence="1" id="KW-1133">Transmembrane helix</keyword>
<keyword evidence="1" id="KW-0812">Transmembrane</keyword>
<proteinExistence type="predicted"/>
<keyword evidence="1" id="KW-0472">Membrane</keyword>
<evidence type="ECO:0000313" key="2">
    <source>
        <dbReference type="EMBL" id="MBW72623.1"/>
    </source>
</evidence>
<organism evidence="2">
    <name type="scientific">Anopheles darlingi</name>
    <name type="common">Mosquito</name>
    <dbReference type="NCBI Taxonomy" id="43151"/>
    <lineage>
        <taxon>Eukaryota</taxon>
        <taxon>Metazoa</taxon>
        <taxon>Ecdysozoa</taxon>
        <taxon>Arthropoda</taxon>
        <taxon>Hexapoda</taxon>
        <taxon>Insecta</taxon>
        <taxon>Pterygota</taxon>
        <taxon>Neoptera</taxon>
        <taxon>Endopterygota</taxon>
        <taxon>Diptera</taxon>
        <taxon>Nematocera</taxon>
        <taxon>Culicoidea</taxon>
        <taxon>Culicidae</taxon>
        <taxon>Anophelinae</taxon>
        <taxon>Anopheles</taxon>
    </lineage>
</organism>
<dbReference type="AlphaFoldDB" id="A0A2M4D4Z7"/>
<reference evidence="2" key="1">
    <citation type="submission" date="2018-01" db="EMBL/GenBank/DDBJ databases">
        <title>An insight into the sialome of Amazonian anophelines.</title>
        <authorList>
            <person name="Ribeiro J.M."/>
            <person name="Scarpassa V."/>
            <person name="Calvo E."/>
        </authorList>
    </citation>
    <scope>NUCLEOTIDE SEQUENCE</scope>
</reference>
<dbReference type="EMBL" id="GGFL01008445">
    <property type="protein sequence ID" value="MBW72623.1"/>
    <property type="molecule type" value="Transcribed_RNA"/>
</dbReference>
<protein>
    <submittedName>
        <fullName evidence="2">Putative secreted protein</fullName>
    </submittedName>
</protein>
<sequence length="74" mass="8236">MSLQSMICWLLVWLVVVLAWVVMLKMILPIASPPNRDGFSIIVLQGLKFPEDIVSVPSTYFHSSPKLSLFSASS</sequence>